<dbReference type="InterPro" id="IPR036407">
    <property type="entry name" value="DM_DNA-bd_sf"/>
</dbReference>
<keyword evidence="1 5" id="KW-0479">Metal-binding</keyword>
<organism evidence="7 8">
    <name type="scientific">Necator americanus</name>
    <name type="common">Human hookworm</name>
    <dbReference type="NCBI Taxonomy" id="51031"/>
    <lineage>
        <taxon>Eukaryota</taxon>
        <taxon>Metazoa</taxon>
        <taxon>Ecdysozoa</taxon>
        <taxon>Nematoda</taxon>
        <taxon>Chromadorea</taxon>
        <taxon>Rhabditida</taxon>
        <taxon>Rhabditina</taxon>
        <taxon>Rhabditomorpha</taxon>
        <taxon>Strongyloidea</taxon>
        <taxon>Ancylostomatidae</taxon>
        <taxon>Bunostominae</taxon>
        <taxon>Necator</taxon>
    </lineage>
</organism>
<feature type="domain" description="DM" evidence="6">
    <location>
        <begin position="66"/>
        <end position="112"/>
    </location>
</feature>
<evidence type="ECO:0000256" key="4">
    <source>
        <dbReference type="ARBA" id="ARBA00023242"/>
    </source>
</evidence>
<evidence type="ECO:0000259" key="6">
    <source>
        <dbReference type="PROSITE" id="PS50809"/>
    </source>
</evidence>
<dbReference type="SUPFAM" id="SSF82927">
    <property type="entry name" value="Cysteine-rich DNA binding domain, (DM domain)"/>
    <property type="match status" value="2"/>
</dbReference>
<feature type="domain" description="DM" evidence="6">
    <location>
        <begin position="151"/>
        <end position="198"/>
    </location>
</feature>
<keyword evidence="8" id="KW-1185">Reference proteome</keyword>
<name>A0ABR1E0U5_NECAM</name>
<keyword evidence="3 5" id="KW-0238">DNA-binding</keyword>
<dbReference type="Gene3D" id="4.10.1040.10">
    <property type="entry name" value="DM DNA-binding domain"/>
    <property type="match status" value="2"/>
</dbReference>
<accession>A0ABR1E0U5</accession>
<protein>
    <recommendedName>
        <fullName evidence="6">DM domain-containing protein</fullName>
    </recommendedName>
</protein>
<dbReference type="PROSITE" id="PS40000">
    <property type="entry name" value="DM_1"/>
    <property type="match status" value="2"/>
</dbReference>
<dbReference type="Proteomes" id="UP001303046">
    <property type="component" value="Unassembled WGS sequence"/>
</dbReference>
<sequence length="371" mass="40926">MALCDITRPQLFSVDSAHFRQLFSQFRIEQKQHELLPKTVDSNKKPRQIGQLPLITENDNKKIYFCQRCLNHGSRLPRKNHKCECPYADCKCEFCFLVEKRRQLNSQLHDLEGVDADSPKTTTVDDDALTVTGDGEVDRVIRVKGERVPNCQKCGQHGRKSRLKGHKRICPFKECTCAKCQVVSERQKLMADQIKIRRRQRKDSIMNLQRDHLASTINAAAALSGQMNFGLGGLGSLLYNQLKQQVPHSLLTSPTSSDGSSYSPSNLNPFGSSPDLLRAPLLFPPQSPAATSSPPESATFAANAAVAASLIAAPVAINPVTPTAFPFPLVSNESLLSLLANYKLLEQSTPEISSGESMDTQINPIIDVCNV</sequence>
<dbReference type="SMART" id="SM00301">
    <property type="entry name" value="DM"/>
    <property type="match status" value="2"/>
</dbReference>
<evidence type="ECO:0000256" key="2">
    <source>
        <dbReference type="ARBA" id="ARBA00022833"/>
    </source>
</evidence>
<dbReference type="PROSITE" id="PS50809">
    <property type="entry name" value="DM_2"/>
    <property type="match status" value="2"/>
</dbReference>
<dbReference type="EMBL" id="JAVFWL010000005">
    <property type="protein sequence ID" value="KAK6756287.1"/>
    <property type="molecule type" value="Genomic_DNA"/>
</dbReference>
<feature type="DNA-binding region" description="DM" evidence="5">
    <location>
        <begin position="66"/>
        <end position="112"/>
    </location>
</feature>
<gene>
    <name evidence="7" type="primary">Necator_chrV.g19389</name>
    <name evidence="7" type="ORF">RB195_014597</name>
</gene>
<dbReference type="PANTHER" id="PTHR12322:SF110">
    <property type="entry name" value="DOUBLESEX- AND MAB-3-RELATED TRANSCRIPTION FACTOR DMD-10"/>
    <property type="match status" value="1"/>
</dbReference>
<evidence type="ECO:0000313" key="8">
    <source>
        <dbReference type="Proteomes" id="UP001303046"/>
    </source>
</evidence>
<dbReference type="Pfam" id="PF00751">
    <property type="entry name" value="DM"/>
    <property type="match status" value="2"/>
</dbReference>
<evidence type="ECO:0000256" key="1">
    <source>
        <dbReference type="ARBA" id="ARBA00022723"/>
    </source>
</evidence>
<feature type="DNA-binding region" description="DM" evidence="5">
    <location>
        <begin position="151"/>
        <end position="198"/>
    </location>
</feature>
<evidence type="ECO:0000256" key="5">
    <source>
        <dbReference type="PROSITE-ProRule" id="PRU00070"/>
    </source>
</evidence>
<proteinExistence type="predicted"/>
<evidence type="ECO:0000313" key="7">
    <source>
        <dbReference type="EMBL" id="KAK6756287.1"/>
    </source>
</evidence>
<evidence type="ECO:0000256" key="3">
    <source>
        <dbReference type="ARBA" id="ARBA00023125"/>
    </source>
</evidence>
<dbReference type="InterPro" id="IPR026607">
    <property type="entry name" value="DMRT"/>
</dbReference>
<comment type="caution">
    <text evidence="7">The sequence shown here is derived from an EMBL/GenBank/DDBJ whole genome shotgun (WGS) entry which is preliminary data.</text>
</comment>
<keyword evidence="2 5" id="KW-0862">Zinc</keyword>
<comment type="subcellular location">
    <subcellularLocation>
        <location evidence="5">Nucleus</location>
    </subcellularLocation>
</comment>
<dbReference type="PANTHER" id="PTHR12322">
    <property type="entry name" value="DOUBLESEX AND MAB-3 RELATED TRANSCRIPTION FACTOR DMRT"/>
    <property type="match status" value="1"/>
</dbReference>
<keyword evidence="4 5" id="KW-0539">Nucleus</keyword>
<dbReference type="InterPro" id="IPR001275">
    <property type="entry name" value="DM_DNA-bd"/>
</dbReference>
<reference evidence="7 8" key="1">
    <citation type="submission" date="2023-08" db="EMBL/GenBank/DDBJ databases">
        <title>A Necator americanus chromosomal reference genome.</title>
        <authorList>
            <person name="Ilik V."/>
            <person name="Petrzelkova K.J."/>
            <person name="Pardy F."/>
            <person name="Fuh T."/>
            <person name="Niatou-Singa F.S."/>
            <person name="Gouil Q."/>
            <person name="Baker L."/>
            <person name="Ritchie M.E."/>
            <person name="Jex A.R."/>
            <person name="Gazzola D."/>
            <person name="Li H."/>
            <person name="Toshio Fujiwara R."/>
            <person name="Zhan B."/>
            <person name="Aroian R.V."/>
            <person name="Pafco B."/>
            <person name="Schwarz E.M."/>
        </authorList>
    </citation>
    <scope>NUCLEOTIDE SEQUENCE [LARGE SCALE GENOMIC DNA]</scope>
    <source>
        <strain evidence="7 8">Aroian</strain>
        <tissue evidence="7">Whole animal</tissue>
    </source>
</reference>